<gene>
    <name evidence="5" type="primary">HSP18</name>
    <name evidence="5" type="ORF">PICST_31780</name>
</gene>
<feature type="domain" description="SHSP" evidence="4">
    <location>
        <begin position="66"/>
        <end position="176"/>
    </location>
</feature>
<dbReference type="OMA" id="HSARTYH"/>
<dbReference type="PROSITE" id="PS01031">
    <property type="entry name" value="SHSP"/>
    <property type="match status" value="1"/>
</dbReference>
<dbReference type="InterPro" id="IPR008978">
    <property type="entry name" value="HSP20-like_chaperone"/>
</dbReference>
<dbReference type="Pfam" id="PF00011">
    <property type="entry name" value="HSP20"/>
    <property type="match status" value="1"/>
</dbReference>
<reference evidence="5 6" key="1">
    <citation type="journal article" date="2007" name="Nat. Biotechnol.">
        <title>Genome sequence of the lignocellulose-bioconverting and xylose-fermenting yeast Pichia stipitis.</title>
        <authorList>
            <person name="Jeffries T.W."/>
            <person name="Grigoriev I.V."/>
            <person name="Grimwood J."/>
            <person name="Laplaza J.M."/>
            <person name="Aerts A."/>
            <person name="Salamov A."/>
            <person name="Schmutz J."/>
            <person name="Lindquist E."/>
            <person name="Dehal P."/>
            <person name="Shapiro H."/>
            <person name="Jin Y.S."/>
            <person name="Passoth V."/>
            <person name="Richardson P.M."/>
        </authorList>
    </citation>
    <scope>NUCLEOTIDE SEQUENCE [LARGE SCALE GENOMIC DNA]</scope>
    <source>
        <strain evidence="6">ATCC 58785 / CBS 6054 / NBRC 10063 / NRRL Y-11545</strain>
    </source>
</reference>
<dbReference type="HOGENOM" id="CLU_114640_0_0_1"/>
<dbReference type="SUPFAM" id="SSF49764">
    <property type="entry name" value="HSP20-like chaperones"/>
    <property type="match status" value="1"/>
</dbReference>
<dbReference type="InterPro" id="IPR002068">
    <property type="entry name" value="A-crystallin/Hsp20_dom"/>
</dbReference>
<dbReference type="EMBL" id="CP000498">
    <property type="protein sequence ID" value="ABN66247.2"/>
    <property type="molecule type" value="Genomic_DNA"/>
</dbReference>
<accession>A3LUI9</accession>
<dbReference type="AlphaFoldDB" id="A3LUI9"/>
<dbReference type="Proteomes" id="UP000002258">
    <property type="component" value="Chromosome 4"/>
</dbReference>
<evidence type="ECO:0000256" key="1">
    <source>
        <dbReference type="PROSITE-ProRule" id="PRU00285"/>
    </source>
</evidence>
<dbReference type="GeneID" id="4838544"/>
<proteinExistence type="inferred from homology"/>
<keyword evidence="5" id="KW-0346">Stress response</keyword>
<dbReference type="eggNOG" id="ENOG502RQBX">
    <property type="taxonomic scope" value="Eukaryota"/>
</dbReference>
<dbReference type="InParanoid" id="A3LUI9"/>
<dbReference type="OrthoDB" id="1431247at2759"/>
<protein>
    <submittedName>
        <fullName evidence="5">18 kDa heat shock protein (HSP 18)</fullName>
    </submittedName>
</protein>
<evidence type="ECO:0000256" key="2">
    <source>
        <dbReference type="RuleBase" id="RU003616"/>
    </source>
</evidence>
<sequence length="208" mass="24413">MFRHNFFDNEFDNFFSSDFFNRPRRYESKLLHGYYSPSRLIESRYPRQLVRRDFEDDWLAHFNDGKIFTGFDENVTTKEEPDKYIVSFKGEDLKNKGLKVDFRRKENELTISVEEKKTEEKEGVTSSYTNSYQSSVRFDKKVRPDDVSADFKDNTVVITIPKLECDEENVVNVSIEGHNVDHLIDEAPAKTLAEPVEEPSKTTKENSK</sequence>
<comment type="similarity">
    <text evidence="1 2">Belongs to the small heat shock protein (HSP20) family.</text>
</comment>
<name>A3LUI9_PICST</name>
<dbReference type="STRING" id="322104.A3LUI9"/>
<evidence type="ECO:0000256" key="3">
    <source>
        <dbReference type="SAM" id="MobiDB-lite"/>
    </source>
</evidence>
<feature type="region of interest" description="Disordered" evidence="3">
    <location>
        <begin position="186"/>
        <end position="208"/>
    </location>
</feature>
<evidence type="ECO:0000313" key="5">
    <source>
        <dbReference type="EMBL" id="ABN66247.2"/>
    </source>
</evidence>
<evidence type="ECO:0000259" key="4">
    <source>
        <dbReference type="PROSITE" id="PS01031"/>
    </source>
</evidence>
<evidence type="ECO:0000313" key="6">
    <source>
        <dbReference type="Proteomes" id="UP000002258"/>
    </source>
</evidence>
<feature type="compositionally biased region" description="Basic and acidic residues" evidence="3">
    <location>
        <begin position="198"/>
        <end position="208"/>
    </location>
</feature>
<dbReference type="Gene3D" id="2.60.40.790">
    <property type="match status" value="1"/>
</dbReference>
<keyword evidence="6" id="KW-1185">Reference proteome</keyword>
<organism evidence="5 6">
    <name type="scientific">Scheffersomyces stipitis (strain ATCC 58785 / CBS 6054 / NBRC 10063 / NRRL Y-11545)</name>
    <name type="common">Yeast</name>
    <name type="synonym">Pichia stipitis</name>
    <dbReference type="NCBI Taxonomy" id="322104"/>
    <lineage>
        <taxon>Eukaryota</taxon>
        <taxon>Fungi</taxon>
        <taxon>Dikarya</taxon>
        <taxon>Ascomycota</taxon>
        <taxon>Saccharomycotina</taxon>
        <taxon>Pichiomycetes</taxon>
        <taxon>Debaryomycetaceae</taxon>
        <taxon>Scheffersomyces</taxon>
    </lineage>
</organism>
<dbReference type="KEGG" id="pic:PICST_31780"/>
<dbReference type="CDD" id="cd00298">
    <property type="entry name" value="ACD_sHsps_p23-like"/>
    <property type="match status" value="1"/>
</dbReference>
<dbReference type="RefSeq" id="XP_001384276.2">
    <property type="nucleotide sequence ID" value="XM_001384239.1"/>
</dbReference>